<dbReference type="Proteomes" id="UP001066276">
    <property type="component" value="Chromosome 9"/>
</dbReference>
<name>A0AAV7MZ97_PLEWA</name>
<keyword evidence="2" id="KW-1185">Reference proteome</keyword>
<feature type="non-terminal residue" evidence="1">
    <location>
        <position position="1"/>
    </location>
</feature>
<proteinExistence type="predicted"/>
<evidence type="ECO:0000313" key="1">
    <source>
        <dbReference type="EMBL" id="KAJ1107749.1"/>
    </source>
</evidence>
<gene>
    <name evidence="1" type="ORF">NDU88_005138</name>
</gene>
<accession>A0AAV7MZ97</accession>
<dbReference type="AlphaFoldDB" id="A0AAV7MZ97"/>
<comment type="caution">
    <text evidence="1">The sequence shown here is derived from an EMBL/GenBank/DDBJ whole genome shotgun (WGS) entry which is preliminary data.</text>
</comment>
<reference evidence="1" key="1">
    <citation type="journal article" date="2022" name="bioRxiv">
        <title>Sequencing and chromosome-scale assembly of the giantPleurodeles waltlgenome.</title>
        <authorList>
            <person name="Brown T."/>
            <person name="Elewa A."/>
            <person name="Iarovenko S."/>
            <person name="Subramanian E."/>
            <person name="Araus A.J."/>
            <person name="Petzold A."/>
            <person name="Susuki M."/>
            <person name="Suzuki K.-i.T."/>
            <person name="Hayashi T."/>
            <person name="Toyoda A."/>
            <person name="Oliveira C."/>
            <person name="Osipova E."/>
            <person name="Leigh N.D."/>
            <person name="Simon A."/>
            <person name="Yun M.H."/>
        </authorList>
    </citation>
    <scope>NUCLEOTIDE SEQUENCE</scope>
    <source>
        <strain evidence="1">20211129_DDA</strain>
        <tissue evidence="1">Liver</tissue>
    </source>
</reference>
<dbReference type="EMBL" id="JANPWB010000013">
    <property type="protein sequence ID" value="KAJ1107749.1"/>
    <property type="molecule type" value="Genomic_DNA"/>
</dbReference>
<sequence length="60" mass="6754">ATSAARGRPSGGLVVWAKISLNVEIRMQATESEDILWLTMGKKNKIITHLFNVYIRPRKS</sequence>
<evidence type="ECO:0000313" key="2">
    <source>
        <dbReference type="Proteomes" id="UP001066276"/>
    </source>
</evidence>
<feature type="non-terminal residue" evidence="1">
    <location>
        <position position="60"/>
    </location>
</feature>
<protein>
    <submittedName>
        <fullName evidence="1">Uncharacterized protein</fullName>
    </submittedName>
</protein>
<organism evidence="1 2">
    <name type="scientific">Pleurodeles waltl</name>
    <name type="common">Iberian ribbed newt</name>
    <dbReference type="NCBI Taxonomy" id="8319"/>
    <lineage>
        <taxon>Eukaryota</taxon>
        <taxon>Metazoa</taxon>
        <taxon>Chordata</taxon>
        <taxon>Craniata</taxon>
        <taxon>Vertebrata</taxon>
        <taxon>Euteleostomi</taxon>
        <taxon>Amphibia</taxon>
        <taxon>Batrachia</taxon>
        <taxon>Caudata</taxon>
        <taxon>Salamandroidea</taxon>
        <taxon>Salamandridae</taxon>
        <taxon>Pleurodelinae</taxon>
        <taxon>Pleurodeles</taxon>
    </lineage>
</organism>